<dbReference type="EMBL" id="QOVN01000004">
    <property type="protein sequence ID" value="RXG28530.1"/>
    <property type="molecule type" value="Genomic_DNA"/>
</dbReference>
<accession>A0A1M5TXE8</accession>
<reference evidence="3" key="1">
    <citation type="submission" date="2016-11" db="EMBL/GenBank/DDBJ databases">
        <authorList>
            <person name="Jaros S."/>
            <person name="Januszkiewicz K."/>
            <person name="Wedrychowicz H."/>
        </authorList>
    </citation>
    <scope>NUCLEOTIDE SEQUENCE [LARGE SCALE GENOMIC DNA]</scope>
    <source>
        <strain evidence="3">DSM 19859</strain>
    </source>
</reference>
<evidence type="ECO:0000313" key="2">
    <source>
        <dbReference type="EMBL" id="RXG28530.1"/>
    </source>
</evidence>
<feature type="transmembrane region" description="Helical" evidence="1">
    <location>
        <begin position="71"/>
        <end position="89"/>
    </location>
</feature>
<sequence>MKDFIITKYDTLKYLFGALLLCFCLLVFRIKTTHDFFGLFLIWNLFLAFVPLGIAWYLQHKRLHINSVLKYALLVLWLLFLPNAPYVITDLIHLAYSPLNWFIYDGITIAVFALLSLYFGFQSLIEVRKLFKPEIAEARLNIFTAGILILCGFGIYLGRVVRFNSWDLITNPLDVFSTIGHYLINPIENKSVWLFTLGFGIFLNFFFFLFKMWQQNGLLTKSYTS</sequence>
<feature type="transmembrane region" description="Helical" evidence="1">
    <location>
        <begin position="101"/>
        <end position="119"/>
    </location>
</feature>
<dbReference type="AlphaFoldDB" id="A0A1M5TXE8"/>
<keyword evidence="1" id="KW-0812">Transmembrane</keyword>
<evidence type="ECO:0000313" key="5">
    <source>
        <dbReference type="Proteomes" id="UP000290037"/>
    </source>
</evidence>
<dbReference type="EMBL" id="FQXT01000001">
    <property type="protein sequence ID" value="SHH55296.1"/>
    <property type="molecule type" value="Genomic_DNA"/>
</dbReference>
<dbReference type="Pfam" id="PF07099">
    <property type="entry name" value="DUF1361"/>
    <property type="match status" value="1"/>
</dbReference>
<name>A0A1M5TXE8_9FLAO</name>
<feature type="transmembrane region" description="Helical" evidence="1">
    <location>
        <begin position="12"/>
        <end position="30"/>
    </location>
</feature>
<organism evidence="3 4">
    <name type="scientific">Leeuwenhoekiella palythoae</name>
    <dbReference type="NCBI Taxonomy" id="573501"/>
    <lineage>
        <taxon>Bacteria</taxon>
        <taxon>Pseudomonadati</taxon>
        <taxon>Bacteroidota</taxon>
        <taxon>Flavobacteriia</taxon>
        <taxon>Flavobacteriales</taxon>
        <taxon>Flavobacteriaceae</taxon>
        <taxon>Leeuwenhoekiella</taxon>
    </lineage>
</organism>
<dbReference type="RefSeq" id="WP_072979979.1">
    <property type="nucleotide sequence ID" value="NZ_FQXT01000001.1"/>
</dbReference>
<evidence type="ECO:0000313" key="4">
    <source>
        <dbReference type="Proteomes" id="UP000184240"/>
    </source>
</evidence>
<dbReference type="Proteomes" id="UP000184240">
    <property type="component" value="Unassembled WGS sequence"/>
</dbReference>
<keyword evidence="5" id="KW-1185">Reference proteome</keyword>
<evidence type="ECO:0000313" key="3">
    <source>
        <dbReference type="EMBL" id="SHH55296.1"/>
    </source>
</evidence>
<feature type="transmembrane region" description="Helical" evidence="1">
    <location>
        <begin position="140"/>
        <end position="158"/>
    </location>
</feature>
<reference evidence="2 5" key="3">
    <citation type="submission" date="2018-07" db="EMBL/GenBank/DDBJ databases">
        <title>Leeuwenhoekiella genomics.</title>
        <authorList>
            <person name="Tahon G."/>
            <person name="Willems A."/>
        </authorList>
    </citation>
    <scope>NUCLEOTIDE SEQUENCE [LARGE SCALE GENOMIC DNA]</scope>
    <source>
        <strain evidence="2 5">LMG 24856</strain>
    </source>
</reference>
<evidence type="ECO:0000256" key="1">
    <source>
        <dbReference type="SAM" id="Phobius"/>
    </source>
</evidence>
<proteinExistence type="predicted"/>
<reference evidence="4" key="2">
    <citation type="submission" date="2016-11" db="EMBL/GenBank/DDBJ databases">
        <authorList>
            <person name="Varghese N."/>
            <person name="Submissions S."/>
        </authorList>
    </citation>
    <scope>NUCLEOTIDE SEQUENCE [LARGE SCALE GENOMIC DNA]</scope>
    <source>
        <strain evidence="4">DSM 19859</strain>
    </source>
</reference>
<feature type="transmembrane region" description="Helical" evidence="1">
    <location>
        <begin position="192"/>
        <end position="210"/>
    </location>
</feature>
<dbReference type="Proteomes" id="UP000290037">
    <property type="component" value="Unassembled WGS sequence"/>
</dbReference>
<keyword evidence="1" id="KW-1133">Transmembrane helix</keyword>
<protein>
    <submittedName>
        <fullName evidence="2 3">Membrane protein</fullName>
    </submittedName>
</protein>
<feature type="transmembrane region" description="Helical" evidence="1">
    <location>
        <begin position="36"/>
        <end position="59"/>
    </location>
</feature>
<gene>
    <name evidence="2" type="ORF">DSM01_1990</name>
    <name evidence="3" type="ORF">SAMN04487999_0483</name>
</gene>
<keyword evidence="1" id="KW-0472">Membrane</keyword>
<dbReference type="STRING" id="573501.SAMN04487999_0483"/>
<dbReference type="OrthoDB" id="4540541at2"/>
<dbReference type="InterPro" id="IPR009793">
    <property type="entry name" value="DUF1361"/>
</dbReference>